<protein>
    <submittedName>
        <fullName evidence="3 5">Prefoldin alpha-like domain and Prefoldin domain-containing protein</fullName>
    </submittedName>
</protein>
<gene>
    <name evidence="3 5 6" type="ORF">SRAE_2000301100</name>
</gene>
<reference evidence="5" key="2">
    <citation type="submission" date="2020-12" db="UniProtKB">
        <authorList>
            <consortium name="WormBaseParasite"/>
        </authorList>
    </citation>
    <scope>IDENTIFICATION</scope>
</reference>
<feature type="coiled-coil region" evidence="2">
    <location>
        <begin position="95"/>
        <end position="122"/>
    </location>
</feature>
<organism evidence="3">
    <name type="scientific">Strongyloides ratti</name>
    <name type="common">Parasitic roundworm</name>
    <dbReference type="NCBI Taxonomy" id="34506"/>
    <lineage>
        <taxon>Eukaryota</taxon>
        <taxon>Metazoa</taxon>
        <taxon>Ecdysozoa</taxon>
        <taxon>Nematoda</taxon>
        <taxon>Chromadorea</taxon>
        <taxon>Rhabditida</taxon>
        <taxon>Tylenchina</taxon>
        <taxon>Panagrolaimomorpha</taxon>
        <taxon>Strongyloidoidea</taxon>
        <taxon>Strongyloididae</taxon>
        <taxon>Strongyloides</taxon>
    </lineage>
</organism>
<dbReference type="WormBase" id="SRAE_2000301100">
    <property type="protein sequence ID" value="SRP12040"/>
    <property type="gene ID" value="WBGene00263230"/>
</dbReference>
<keyword evidence="2" id="KW-0175">Coiled coil</keyword>
<dbReference type="AlphaFoldDB" id="A0A090LJP6"/>
<dbReference type="Gene3D" id="1.10.287.370">
    <property type="match status" value="1"/>
</dbReference>
<reference evidence="3 4" key="1">
    <citation type="submission" date="2014-09" db="EMBL/GenBank/DDBJ databases">
        <authorList>
            <person name="Martin A.A."/>
        </authorList>
    </citation>
    <scope>NUCLEOTIDE SEQUENCE</scope>
    <source>
        <strain evidence="4">ED321</strain>
        <strain evidence="3">ED321 Heterogonic</strain>
    </source>
</reference>
<dbReference type="EMBL" id="LN609529">
    <property type="protein sequence ID" value="CEF68353.1"/>
    <property type="molecule type" value="Genomic_DNA"/>
</dbReference>
<proteinExistence type="predicted"/>
<dbReference type="SUPFAM" id="SSF46579">
    <property type="entry name" value="Prefoldin"/>
    <property type="match status" value="1"/>
</dbReference>
<keyword evidence="4" id="KW-1185">Reference proteome</keyword>
<dbReference type="InterPro" id="IPR004127">
    <property type="entry name" value="Prefoldin_subunit_alpha"/>
</dbReference>
<sequence>MEQFQKVYDKFNEDYQTLSELYKRTSLEMKDYEELSTTLKILTEYTNESNENTEIKMQMNLNEYIFADVKLRENNKVLVKMIENIYAELTYERALIFIEEKIAILVKNLENYKKQMAKLKAHMDIFVLLKYEYNDSNV</sequence>
<evidence type="ECO:0000313" key="6">
    <source>
        <dbReference type="WormBase" id="SRAE_2000301100"/>
    </source>
</evidence>
<dbReference type="Pfam" id="PF02996">
    <property type="entry name" value="Prefoldin"/>
    <property type="match status" value="1"/>
</dbReference>
<dbReference type="WBParaSite" id="SRAE_2000301100.1">
    <property type="protein sequence ID" value="SRAE_2000301100.1"/>
    <property type="gene ID" value="WBGene00263230"/>
</dbReference>
<evidence type="ECO:0000313" key="5">
    <source>
        <dbReference type="WBParaSite" id="SRAE_2000301100.1"/>
    </source>
</evidence>
<evidence type="ECO:0000256" key="1">
    <source>
        <dbReference type="ARBA" id="ARBA00011695"/>
    </source>
</evidence>
<evidence type="ECO:0000313" key="3">
    <source>
        <dbReference type="EMBL" id="CEF68353.1"/>
    </source>
</evidence>
<dbReference type="RefSeq" id="XP_024507553.1">
    <property type="nucleotide sequence ID" value="XM_024654154.1"/>
</dbReference>
<dbReference type="Proteomes" id="UP000035682">
    <property type="component" value="Unplaced"/>
</dbReference>
<name>A0A090LJP6_STRRB</name>
<feature type="coiled-coil region" evidence="2">
    <location>
        <begin position="1"/>
        <end position="35"/>
    </location>
</feature>
<comment type="subunit">
    <text evidence="1">Heterohexamer of two PFD-alpha type and four PFD-beta type subunits.</text>
</comment>
<accession>A0A090LJP6</accession>
<dbReference type="CTD" id="36380723"/>
<dbReference type="InterPro" id="IPR009053">
    <property type="entry name" value="Prefoldin"/>
</dbReference>
<evidence type="ECO:0000313" key="4">
    <source>
        <dbReference type="Proteomes" id="UP000035682"/>
    </source>
</evidence>
<dbReference type="GeneID" id="36380723"/>
<evidence type="ECO:0000256" key="2">
    <source>
        <dbReference type="SAM" id="Coils"/>
    </source>
</evidence>
<dbReference type="STRING" id="34506.A0A090LJP6"/>
<dbReference type="OrthoDB" id="433124at2759"/>